<evidence type="ECO:0000313" key="3">
    <source>
        <dbReference type="EMBL" id="MCO8275199.1"/>
    </source>
</evidence>
<dbReference type="Gene3D" id="3.40.50.1820">
    <property type="entry name" value="alpha/beta hydrolase"/>
    <property type="match status" value="1"/>
</dbReference>
<dbReference type="InterPro" id="IPR000639">
    <property type="entry name" value="Epox_hydrolase-like"/>
</dbReference>
<dbReference type="SUPFAM" id="SSF53474">
    <property type="entry name" value="alpha/beta-Hydrolases"/>
    <property type="match status" value="1"/>
</dbReference>
<gene>
    <name evidence="3" type="ORF">M1L60_31920</name>
</gene>
<dbReference type="Proteomes" id="UP001523369">
    <property type="component" value="Unassembled WGS sequence"/>
</dbReference>
<evidence type="ECO:0000256" key="1">
    <source>
        <dbReference type="ARBA" id="ARBA00022801"/>
    </source>
</evidence>
<protein>
    <submittedName>
        <fullName evidence="3">Alpha/beta hydrolase</fullName>
    </submittedName>
</protein>
<keyword evidence="4" id="KW-1185">Reference proteome</keyword>
<reference evidence="3 4" key="1">
    <citation type="submission" date="2022-06" db="EMBL/GenBank/DDBJ databases">
        <title>New Species of the Genus Actinoplanes, ActinopZanes ferrugineus.</title>
        <authorList>
            <person name="Ding P."/>
        </authorList>
    </citation>
    <scope>NUCLEOTIDE SEQUENCE [LARGE SCALE GENOMIC DNA]</scope>
    <source>
        <strain evidence="3 4">TRM88003</strain>
    </source>
</reference>
<proteinExistence type="predicted"/>
<accession>A0ABT1DWG3</accession>
<dbReference type="Pfam" id="PF00561">
    <property type="entry name" value="Abhydrolase_1"/>
    <property type="match status" value="1"/>
</dbReference>
<comment type="caution">
    <text evidence="3">The sequence shown here is derived from an EMBL/GenBank/DDBJ whole genome shotgun (WGS) entry which is preliminary data.</text>
</comment>
<feature type="domain" description="AB hydrolase-1" evidence="2">
    <location>
        <begin position="23"/>
        <end position="251"/>
    </location>
</feature>
<dbReference type="RefSeq" id="WP_253241264.1">
    <property type="nucleotide sequence ID" value="NZ_JAMYJR010000035.1"/>
</dbReference>
<evidence type="ECO:0000259" key="2">
    <source>
        <dbReference type="Pfam" id="PF00561"/>
    </source>
</evidence>
<name>A0ABT1DWG3_9ACTN</name>
<evidence type="ECO:0000313" key="4">
    <source>
        <dbReference type="Proteomes" id="UP001523369"/>
    </source>
</evidence>
<dbReference type="PANTHER" id="PTHR43329">
    <property type="entry name" value="EPOXIDE HYDROLASE"/>
    <property type="match status" value="1"/>
</dbReference>
<dbReference type="GO" id="GO:0016787">
    <property type="term" value="F:hydrolase activity"/>
    <property type="evidence" value="ECO:0007669"/>
    <property type="project" value="UniProtKB-KW"/>
</dbReference>
<sequence length="265" mass="28656">MEQITARGLTFDVYAAGPPDGRPVLLLHGFPQDHREFDEVLPGLHAAGLRTYAYDQRGYTPGARPAAVGDYRLTEPVADAVALLDALGLGTAHIVGHDWGAQVAWRLAAEHPERVLSLTAVSLPHPRALARALKKSWTQRLRLAYVGVLRSAAGETVAGLLLPRFGPRADQYAEAMRDRARLTAALNWYRALDDPRVPVIGRIAVPTTFVWGEQDFVVGRAAAEGTAALVDASYRFLALPGVGHWVPEEAPGPLVEAVVDRVRAS</sequence>
<dbReference type="InterPro" id="IPR000073">
    <property type="entry name" value="AB_hydrolase_1"/>
</dbReference>
<organism evidence="3 4">
    <name type="scientific">Paractinoplanes aksuensis</name>
    <dbReference type="NCBI Taxonomy" id="2939490"/>
    <lineage>
        <taxon>Bacteria</taxon>
        <taxon>Bacillati</taxon>
        <taxon>Actinomycetota</taxon>
        <taxon>Actinomycetes</taxon>
        <taxon>Micromonosporales</taxon>
        <taxon>Micromonosporaceae</taxon>
        <taxon>Paractinoplanes</taxon>
    </lineage>
</organism>
<dbReference type="EMBL" id="JAMYJR010000035">
    <property type="protein sequence ID" value="MCO8275199.1"/>
    <property type="molecule type" value="Genomic_DNA"/>
</dbReference>
<keyword evidence="1 3" id="KW-0378">Hydrolase</keyword>
<dbReference type="PRINTS" id="PR00412">
    <property type="entry name" value="EPOXHYDRLASE"/>
</dbReference>
<dbReference type="InterPro" id="IPR029058">
    <property type="entry name" value="AB_hydrolase_fold"/>
</dbReference>